<proteinExistence type="predicted"/>
<dbReference type="RefSeq" id="WP_237868950.1">
    <property type="nucleotide sequence ID" value="NZ_JAKLTR010000002.1"/>
</dbReference>
<feature type="chain" id="PRO_5047096007" evidence="1">
    <location>
        <begin position="19"/>
        <end position="918"/>
    </location>
</feature>
<dbReference type="SUPFAM" id="SSF49452">
    <property type="entry name" value="Starch-binding domain-like"/>
    <property type="match status" value="1"/>
</dbReference>
<evidence type="ECO:0000313" key="4">
    <source>
        <dbReference type="Proteomes" id="UP001165367"/>
    </source>
</evidence>
<evidence type="ECO:0000256" key="1">
    <source>
        <dbReference type="SAM" id="SignalP"/>
    </source>
</evidence>
<accession>A0ABS9KML7</accession>
<dbReference type="Pfam" id="PF14905">
    <property type="entry name" value="OMP_b-brl_3"/>
    <property type="match status" value="1"/>
</dbReference>
<gene>
    <name evidence="3" type="ORF">LZZ85_04695</name>
</gene>
<comment type="caution">
    <text evidence="3">The sequence shown here is derived from an EMBL/GenBank/DDBJ whole genome shotgun (WGS) entry which is preliminary data.</text>
</comment>
<dbReference type="Proteomes" id="UP001165367">
    <property type="component" value="Unassembled WGS sequence"/>
</dbReference>
<keyword evidence="1" id="KW-0732">Signal</keyword>
<evidence type="ECO:0000259" key="2">
    <source>
        <dbReference type="Pfam" id="PF14905"/>
    </source>
</evidence>
<feature type="domain" description="Outer membrane protein beta-barrel" evidence="2">
    <location>
        <begin position="455"/>
        <end position="909"/>
    </location>
</feature>
<evidence type="ECO:0000313" key="3">
    <source>
        <dbReference type="EMBL" id="MCG2613563.1"/>
    </source>
</evidence>
<name>A0ABS9KML7_9BACT</name>
<protein>
    <submittedName>
        <fullName evidence="3">Outer membrane beta-barrel protein</fullName>
    </submittedName>
</protein>
<dbReference type="EMBL" id="JAKLTR010000002">
    <property type="protein sequence ID" value="MCG2613563.1"/>
    <property type="molecule type" value="Genomic_DNA"/>
</dbReference>
<dbReference type="InterPro" id="IPR013784">
    <property type="entry name" value="Carb-bd-like_fold"/>
</dbReference>
<feature type="signal peptide" evidence="1">
    <location>
        <begin position="1"/>
        <end position="18"/>
    </location>
</feature>
<dbReference type="SUPFAM" id="SSF56935">
    <property type="entry name" value="Porins"/>
    <property type="match status" value="1"/>
</dbReference>
<sequence length="918" mass="103379">MRALLLVTLVCFTQFAFSQTSSIKGSARDTLEKKNLSNAVISLLRPADSTLVKFSRTNANGVFNIGNLEGGEYIMLVTFPKFADYSDRIKLPAGEELNLGAIPLTPKSQLLSEVIVRANNTIRVKGDTTEFTADSFKVREGATVEELLKVIPGMSVNSKGEVTAQGKRVDKVLVDGEEFFGADPTIATQNIGAKAVDKVQVYETKSEADQLKGIGASGDGNKTINIKLKESARKGYFGRIEGSTNFDNLNNGKVMFNRFKGSKKFSVYGTKSNISTGSLGWEDRNKMGIEDDYEYDELMGYYYSYGDGDSEFNDWSLRGLPNAYTAGALFGDKWREDKNKLNLSYLYNRLGTTNTTITNSQTLLEDTTFFNNSTSSSKGLSQQHSVNGKYEWKLDSLTSFKYTAAGSYRLKDNQTVSYSEALDENNQFVNTNDRTNTGSSSKKQLDNVFTYKQLFKKKNRQLLTTLRLGLIEDESDNLLQSTTRFYKNGLVDSTDLIDQQKINTGNSTTYGAKVTFNEPLNNEWNLVTEYSFNKNVSESRRNSYDRGFDGKYTEYNQTFSNNFDLDATSNSGSLLARYQGKKLRMAFGSGLSAIQLNMKNLDNQTKNKYNFTGFTPTVQFGYNLKTQTRIGVTYRGNTVQPSLSQLQPLPNNSDPLNIYIGNPDLKVGFNHNININYNDYKVLSGKYTYMGLGATFNDNAITQFSTVDSFGKRTYNPINVDGGYNYYLYGGWNSGQSPKKLNHEIRPEINGGRNVNFINGQRNMNTYGTYGLTYTVNYNFPEKFNFNIGPSITRNISKSSLRPTANNNYWSYGGRAYAYVKLPWNLELDSDADFNLRQKTPAFSNNVNIIVWNANLYKKFLKDKSLRIGVVAHDLLNKNIGFDRTINSNFINEQRYDRLARYFLLSVNWTFNKMPGSN</sequence>
<organism evidence="3 4">
    <name type="scientific">Terrimonas ginsenosidimutans</name>
    <dbReference type="NCBI Taxonomy" id="2908004"/>
    <lineage>
        <taxon>Bacteria</taxon>
        <taxon>Pseudomonadati</taxon>
        <taxon>Bacteroidota</taxon>
        <taxon>Chitinophagia</taxon>
        <taxon>Chitinophagales</taxon>
        <taxon>Chitinophagaceae</taxon>
        <taxon>Terrimonas</taxon>
    </lineage>
</organism>
<keyword evidence="4" id="KW-1185">Reference proteome</keyword>
<dbReference type="InterPro" id="IPR041700">
    <property type="entry name" value="OMP_b-brl_3"/>
</dbReference>
<reference evidence="3" key="1">
    <citation type="submission" date="2022-01" db="EMBL/GenBank/DDBJ databases">
        <authorList>
            <person name="Jo J.-H."/>
            <person name="Im W.-T."/>
        </authorList>
    </citation>
    <scope>NUCLEOTIDE SEQUENCE</scope>
    <source>
        <strain evidence="3">NA20</strain>
    </source>
</reference>